<dbReference type="KEGG" id="lri:NCTC12151_00936"/>
<proteinExistence type="predicted"/>
<organism evidence="2 3">
    <name type="scientific">Leminorella richardii</name>
    <dbReference type="NCBI Taxonomy" id="158841"/>
    <lineage>
        <taxon>Bacteria</taxon>
        <taxon>Pseudomonadati</taxon>
        <taxon>Pseudomonadota</taxon>
        <taxon>Gammaproteobacteria</taxon>
        <taxon>Enterobacterales</taxon>
        <taxon>Budviciaceae</taxon>
        <taxon>Leminorella</taxon>
    </lineage>
</organism>
<dbReference type="RefSeq" id="WP_111739514.1">
    <property type="nucleotide sequence ID" value="NZ_LR698987.1"/>
</dbReference>
<reference evidence="2 3" key="1">
    <citation type="submission" date="2018-06" db="EMBL/GenBank/DDBJ databases">
        <authorList>
            <consortium name="Pathogen Informatics"/>
            <person name="Doyle S."/>
        </authorList>
    </citation>
    <scope>NUCLEOTIDE SEQUENCE [LARGE SCALE GENOMIC DNA]</scope>
    <source>
        <strain evidence="2 3">NCTC12151</strain>
    </source>
</reference>
<dbReference type="EMBL" id="LS483470">
    <property type="protein sequence ID" value="SQI36945.1"/>
    <property type="molecule type" value="Genomic_DNA"/>
</dbReference>
<protein>
    <submittedName>
        <fullName evidence="2">Uncharacterized protein conserved in bacteria</fullName>
    </submittedName>
</protein>
<evidence type="ECO:0000256" key="1">
    <source>
        <dbReference type="SAM" id="SignalP"/>
    </source>
</evidence>
<keyword evidence="1" id="KW-0732">Signal</keyword>
<dbReference type="AlphaFoldDB" id="A0A2X4XAY2"/>
<evidence type="ECO:0000313" key="2">
    <source>
        <dbReference type="EMBL" id="SQI36945.1"/>
    </source>
</evidence>
<dbReference type="Pfam" id="PF06940">
    <property type="entry name" value="DUF1287"/>
    <property type="match status" value="1"/>
</dbReference>
<dbReference type="OrthoDB" id="114026at2"/>
<dbReference type="Proteomes" id="UP000249005">
    <property type="component" value="Chromosome 1"/>
</dbReference>
<accession>A0A2X4XAY2</accession>
<feature type="chain" id="PRO_5016084087" evidence="1">
    <location>
        <begin position="31"/>
        <end position="232"/>
    </location>
</feature>
<gene>
    <name evidence="2" type="ORF">NCTC12151_00936</name>
</gene>
<name>A0A2X4XAY2_9GAMM</name>
<keyword evidence="3" id="KW-1185">Reference proteome</keyword>
<evidence type="ECO:0000313" key="3">
    <source>
        <dbReference type="Proteomes" id="UP000249005"/>
    </source>
</evidence>
<dbReference type="InterPro" id="IPR009706">
    <property type="entry name" value="DUF1287"/>
</dbReference>
<sequence>MKRTSRLVKASWAILLLSSTGLFISYQAVSEPQPPLAAPSSGAERASPTVSITPSAAIVPKTNLALGRSAEGQIGKTLYYDPAYVSLSYPNGDVPEDRGVCSDVVIRALRQQGADLQQLVHKDMKANFSSYPKRWGLKKPDPNIDHRRVPNLETYFNRHKMSRPISQNSADYLPGDIVSWRLDNGLPHIGIVTDRYTSDGRPLVVHNIGSGARAEDILFSWTIEGHYRYFAK</sequence>
<feature type="signal peptide" evidence="1">
    <location>
        <begin position="1"/>
        <end position="30"/>
    </location>
</feature>